<dbReference type="InterPro" id="IPR006141">
    <property type="entry name" value="Intein_N"/>
</dbReference>
<protein>
    <recommendedName>
        <fullName evidence="4">Hint domain-containing protein</fullName>
    </recommendedName>
</protein>
<evidence type="ECO:0000313" key="3">
    <source>
        <dbReference type="Proteomes" id="UP000177416"/>
    </source>
</evidence>
<gene>
    <name evidence="2" type="ORF">A2875_01600</name>
</gene>
<comment type="caution">
    <text evidence="2">The sequence shown here is derived from an EMBL/GenBank/DDBJ whole genome shotgun (WGS) entry which is preliminary data.</text>
</comment>
<accession>A0A1F5ZM32</accession>
<dbReference type="EMBL" id="MFJJ01000043">
    <property type="protein sequence ID" value="OGG13556.1"/>
    <property type="molecule type" value="Genomic_DNA"/>
</dbReference>
<sequence length="162" mass="18498">MRIQNDGNVGIGTTSPLSKLHVEGACVTGDTLLPIRRKKKRRKSQDISDENGDPDGQNSNFQNPNSNENFNIENSLKIRKLKIENYEYDHLLCRIDEILPGDEVLSLNEETGRVQWSRINNLMDMGVRDIFELTTKSGRVIRTTAKHPYLVQINQFSNSKIQ</sequence>
<evidence type="ECO:0000256" key="1">
    <source>
        <dbReference type="SAM" id="MobiDB-lite"/>
    </source>
</evidence>
<organism evidence="2 3">
    <name type="scientific">Candidatus Gottesmanbacteria bacterium RIFCSPHIGHO2_01_FULL_46_14</name>
    <dbReference type="NCBI Taxonomy" id="1798380"/>
    <lineage>
        <taxon>Bacteria</taxon>
        <taxon>Candidatus Gottesmaniibacteriota</taxon>
    </lineage>
</organism>
<dbReference type="GO" id="GO:0016539">
    <property type="term" value="P:intein-mediated protein splicing"/>
    <property type="evidence" value="ECO:0007669"/>
    <property type="project" value="InterPro"/>
</dbReference>
<dbReference type="AlphaFoldDB" id="A0A1F5ZM32"/>
<proteinExistence type="predicted"/>
<dbReference type="NCBIfam" id="TIGR01445">
    <property type="entry name" value="intein_Nterm"/>
    <property type="match status" value="1"/>
</dbReference>
<dbReference type="SUPFAM" id="SSF51294">
    <property type="entry name" value="Hedgehog/intein (Hint) domain"/>
    <property type="match status" value="1"/>
</dbReference>
<dbReference type="PROSITE" id="PS50817">
    <property type="entry name" value="INTEIN_N_TER"/>
    <property type="match status" value="1"/>
</dbReference>
<evidence type="ECO:0000313" key="2">
    <source>
        <dbReference type="EMBL" id="OGG13556.1"/>
    </source>
</evidence>
<feature type="compositionally biased region" description="Low complexity" evidence="1">
    <location>
        <begin position="57"/>
        <end position="68"/>
    </location>
</feature>
<reference evidence="2 3" key="1">
    <citation type="journal article" date="2016" name="Nat. Commun.">
        <title>Thousands of microbial genomes shed light on interconnected biogeochemical processes in an aquifer system.</title>
        <authorList>
            <person name="Anantharaman K."/>
            <person name="Brown C.T."/>
            <person name="Hug L.A."/>
            <person name="Sharon I."/>
            <person name="Castelle C.J."/>
            <person name="Probst A.J."/>
            <person name="Thomas B.C."/>
            <person name="Singh A."/>
            <person name="Wilkins M.J."/>
            <person name="Karaoz U."/>
            <person name="Brodie E.L."/>
            <person name="Williams K.H."/>
            <person name="Hubbard S.S."/>
            <person name="Banfield J.F."/>
        </authorList>
    </citation>
    <scope>NUCLEOTIDE SEQUENCE [LARGE SCALE GENOMIC DNA]</scope>
</reference>
<name>A0A1F5ZM32_9BACT</name>
<feature type="region of interest" description="Disordered" evidence="1">
    <location>
        <begin position="37"/>
        <end position="68"/>
    </location>
</feature>
<dbReference type="CDD" id="cd00081">
    <property type="entry name" value="Hint"/>
    <property type="match status" value="1"/>
</dbReference>
<dbReference type="Gene3D" id="2.170.16.10">
    <property type="entry name" value="Hedgehog/Intein (Hint) domain"/>
    <property type="match status" value="1"/>
</dbReference>
<dbReference type="InterPro" id="IPR036844">
    <property type="entry name" value="Hint_dom_sf"/>
</dbReference>
<evidence type="ECO:0008006" key="4">
    <source>
        <dbReference type="Google" id="ProtNLM"/>
    </source>
</evidence>
<dbReference type="Proteomes" id="UP000177416">
    <property type="component" value="Unassembled WGS sequence"/>
</dbReference>